<dbReference type="AlphaFoldDB" id="A0A918DZP4"/>
<reference evidence="2" key="1">
    <citation type="journal article" date="2014" name="Int. J. Syst. Evol. Microbiol.">
        <title>Complete genome sequence of Corynebacterium casei LMG S-19264T (=DSM 44701T), isolated from a smear-ripened cheese.</title>
        <authorList>
            <consortium name="US DOE Joint Genome Institute (JGI-PGF)"/>
            <person name="Walter F."/>
            <person name="Albersmeier A."/>
            <person name="Kalinowski J."/>
            <person name="Ruckert C."/>
        </authorList>
    </citation>
    <scope>NUCLEOTIDE SEQUENCE</scope>
    <source>
        <strain evidence="2">CGMCC 4.7201</strain>
    </source>
</reference>
<dbReference type="RefSeq" id="WP_189134466.1">
    <property type="nucleotide sequence ID" value="NZ_BMMS01000027.1"/>
</dbReference>
<dbReference type="SUPFAM" id="SSF54001">
    <property type="entry name" value="Cysteine proteinases"/>
    <property type="match status" value="1"/>
</dbReference>
<evidence type="ECO:0000259" key="1">
    <source>
        <dbReference type="Pfam" id="PF01841"/>
    </source>
</evidence>
<gene>
    <name evidence="2" type="ORF">GCM10012280_54600</name>
</gene>
<organism evidence="2 3">
    <name type="scientific">Wenjunlia tyrosinilytica</name>
    <dbReference type="NCBI Taxonomy" id="1544741"/>
    <lineage>
        <taxon>Bacteria</taxon>
        <taxon>Bacillati</taxon>
        <taxon>Actinomycetota</taxon>
        <taxon>Actinomycetes</taxon>
        <taxon>Kitasatosporales</taxon>
        <taxon>Streptomycetaceae</taxon>
        <taxon>Wenjunlia</taxon>
    </lineage>
</organism>
<dbReference type="InterPro" id="IPR038765">
    <property type="entry name" value="Papain-like_cys_pep_sf"/>
</dbReference>
<evidence type="ECO:0000313" key="3">
    <source>
        <dbReference type="Proteomes" id="UP000641932"/>
    </source>
</evidence>
<evidence type="ECO:0000313" key="2">
    <source>
        <dbReference type="EMBL" id="GGO96024.1"/>
    </source>
</evidence>
<name>A0A918DZP4_9ACTN</name>
<feature type="domain" description="Transglutaminase-like" evidence="1">
    <location>
        <begin position="200"/>
        <end position="256"/>
    </location>
</feature>
<dbReference type="InterPro" id="IPR002931">
    <property type="entry name" value="Transglutaminase-like"/>
</dbReference>
<dbReference type="EMBL" id="BMMS01000027">
    <property type="protein sequence ID" value="GGO96024.1"/>
    <property type="molecule type" value="Genomic_DNA"/>
</dbReference>
<reference evidence="2" key="2">
    <citation type="submission" date="2020-09" db="EMBL/GenBank/DDBJ databases">
        <authorList>
            <person name="Sun Q."/>
            <person name="Zhou Y."/>
        </authorList>
    </citation>
    <scope>NUCLEOTIDE SEQUENCE</scope>
    <source>
        <strain evidence="2">CGMCC 4.7201</strain>
    </source>
</reference>
<dbReference type="Pfam" id="PF01841">
    <property type="entry name" value="Transglut_core"/>
    <property type="match status" value="1"/>
</dbReference>
<proteinExistence type="predicted"/>
<accession>A0A918DZP4</accession>
<keyword evidence="3" id="KW-1185">Reference proteome</keyword>
<sequence length="314" mass="34626">MNTVPTTGRTVAGYGEGELRAVLETVFRVPDAHRNYRDGSARAREVYGIDAALLETLLSLGLPHRVMGGELLFERTDLHNISMALRIPSPYFISLQTKARSLKRAADRGMLEYGLRVSASCPDRGHPGPCEYVPAPELEQAATPDGVSPESPTSFTARVRLPGHFTIFDGQHAELLRLVSSWRLHILPKGLSDDLGFAQQTGLSNCVLATRLLLAAAEEHCIEARQAAGLLVSPPFATVHWWLEFRIDGAWLPADPLLLKAFADWRMLDAAEWPQHRSPSGVLMRFHSTPRLAVPIVRHHGVEATTQVTARDLL</sequence>
<protein>
    <recommendedName>
        <fullName evidence="1">Transglutaminase-like domain-containing protein</fullName>
    </recommendedName>
</protein>
<dbReference type="Proteomes" id="UP000641932">
    <property type="component" value="Unassembled WGS sequence"/>
</dbReference>
<comment type="caution">
    <text evidence="2">The sequence shown here is derived from an EMBL/GenBank/DDBJ whole genome shotgun (WGS) entry which is preliminary data.</text>
</comment>